<reference evidence="4" key="1">
    <citation type="journal article" date="2019" name="Int. J. Syst. Evol. Microbiol.">
        <title>The Global Catalogue of Microorganisms (GCM) 10K type strain sequencing project: providing services to taxonomists for standard genome sequencing and annotation.</title>
        <authorList>
            <consortium name="The Broad Institute Genomics Platform"/>
            <consortium name="The Broad Institute Genome Sequencing Center for Infectious Disease"/>
            <person name="Wu L."/>
            <person name="Ma J."/>
        </authorList>
    </citation>
    <scope>NUCLEOTIDE SEQUENCE [LARGE SCALE GENOMIC DNA]</scope>
    <source>
        <strain evidence="4">CCUG 55250</strain>
    </source>
</reference>
<dbReference type="Proteomes" id="UP001596106">
    <property type="component" value="Unassembled WGS sequence"/>
</dbReference>
<dbReference type="InterPro" id="IPR050742">
    <property type="entry name" value="Helicase_Restrict-Modif_Enz"/>
</dbReference>
<evidence type="ECO:0000313" key="4">
    <source>
        <dbReference type="Proteomes" id="UP001596106"/>
    </source>
</evidence>
<dbReference type="EMBL" id="JBHSMA010000004">
    <property type="protein sequence ID" value="MFC5410841.1"/>
    <property type="molecule type" value="Genomic_DNA"/>
</dbReference>
<dbReference type="PROSITE" id="PS51194">
    <property type="entry name" value="HELICASE_CTER"/>
    <property type="match status" value="1"/>
</dbReference>
<comment type="caution">
    <text evidence="3">The sequence shown here is derived from an EMBL/GenBank/DDBJ whole genome shotgun (WGS) entry which is preliminary data.</text>
</comment>
<dbReference type="InterPro" id="IPR027417">
    <property type="entry name" value="P-loop_NTPase"/>
</dbReference>
<dbReference type="CDD" id="cd17926">
    <property type="entry name" value="DEXHc_RE"/>
    <property type="match status" value="1"/>
</dbReference>
<gene>
    <name evidence="3" type="ORF">ACFPMF_16080</name>
</gene>
<name>A0ABW0IC32_9BACT</name>
<keyword evidence="4" id="KW-1185">Reference proteome</keyword>
<feature type="domain" description="Helicase C-terminal" evidence="2">
    <location>
        <begin position="245"/>
        <end position="402"/>
    </location>
</feature>
<dbReference type="SMART" id="SM00490">
    <property type="entry name" value="HELICc"/>
    <property type="match status" value="1"/>
</dbReference>
<dbReference type="GO" id="GO:0016787">
    <property type="term" value="F:hydrolase activity"/>
    <property type="evidence" value="ECO:0007669"/>
    <property type="project" value="UniProtKB-KW"/>
</dbReference>
<dbReference type="InterPro" id="IPR001650">
    <property type="entry name" value="Helicase_C-like"/>
</dbReference>
<proteinExistence type="predicted"/>
<keyword evidence="3" id="KW-0347">Helicase</keyword>
<dbReference type="PANTHER" id="PTHR47396">
    <property type="entry name" value="TYPE I RESTRICTION ENZYME ECOKI R PROTEIN"/>
    <property type="match status" value="1"/>
</dbReference>
<protein>
    <submittedName>
        <fullName evidence="3">DEAD/DEAH box helicase</fullName>
        <ecNumber evidence="3">3.6.4.-</ecNumber>
    </submittedName>
</protein>
<dbReference type="Pfam" id="PF04851">
    <property type="entry name" value="ResIII"/>
    <property type="match status" value="1"/>
</dbReference>
<organism evidence="3 4">
    <name type="scientific">Larkinella bovis</name>
    <dbReference type="NCBI Taxonomy" id="683041"/>
    <lineage>
        <taxon>Bacteria</taxon>
        <taxon>Pseudomonadati</taxon>
        <taxon>Bacteroidota</taxon>
        <taxon>Cytophagia</taxon>
        <taxon>Cytophagales</taxon>
        <taxon>Spirosomataceae</taxon>
        <taxon>Larkinella</taxon>
    </lineage>
</organism>
<feature type="domain" description="Helicase ATP-binding" evidence="1">
    <location>
        <begin position="38"/>
        <end position="208"/>
    </location>
</feature>
<dbReference type="RefSeq" id="WP_379846945.1">
    <property type="nucleotide sequence ID" value="NZ_JBHSMA010000004.1"/>
</dbReference>
<dbReference type="InterPro" id="IPR006935">
    <property type="entry name" value="Helicase/UvrB_N"/>
</dbReference>
<keyword evidence="3" id="KW-0547">Nucleotide-binding</keyword>
<dbReference type="GO" id="GO:0004386">
    <property type="term" value="F:helicase activity"/>
    <property type="evidence" value="ECO:0007669"/>
    <property type="project" value="UniProtKB-KW"/>
</dbReference>
<dbReference type="PROSITE" id="PS51192">
    <property type="entry name" value="HELICASE_ATP_BIND_1"/>
    <property type="match status" value="1"/>
</dbReference>
<accession>A0ABW0IC32</accession>
<keyword evidence="3" id="KW-0067">ATP-binding</keyword>
<evidence type="ECO:0000259" key="2">
    <source>
        <dbReference type="PROSITE" id="PS51194"/>
    </source>
</evidence>
<evidence type="ECO:0000313" key="3">
    <source>
        <dbReference type="EMBL" id="MFC5410841.1"/>
    </source>
</evidence>
<dbReference type="EC" id="3.6.4.-" evidence="3"/>
<evidence type="ECO:0000259" key="1">
    <source>
        <dbReference type="PROSITE" id="PS51192"/>
    </source>
</evidence>
<dbReference type="Gene3D" id="3.40.50.300">
    <property type="entry name" value="P-loop containing nucleotide triphosphate hydrolases"/>
    <property type="match status" value="2"/>
</dbReference>
<dbReference type="CDD" id="cd18785">
    <property type="entry name" value="SF2_C"/>
    <property type="match status" value="1"/>
</dbReference>
<dbReference type="SUPFAM" id="SSF52540">
    <property type="entry name" value="P-loop containing nucleoside triphosphate hydrolases"/>
    <property type="match status" value="1"/>
</dbReference>
<dbReference type="PANTHER" id="PTHR47396:SF1">
    <property type="entry name" value="ATP-DEPENDENT HELICASE IRC3-RELATED"/>
    <property type="match status" value="1"/>
</dbReference>
<keyword evidence="3" id="KW-0378">Hydrolase</keyword>
<dbReference type="Pfam" id="PF00271">
    <property type="entry name" value="Helicase_C"/>
    <property type="match status" value="1"/>
</dbReference>
<dbReference type="SMART" id="SM00487">
    <property type="entry name" value="DEXDc"/>
    <property type="match status" value="1"/>
</dbReference>
<dbReference type="InterPro" id="IPR014001">
    <property type="entry name" value="Helicase_ATP-bd"/>
</dbReference>
<sequence length="968" mass="109344">MSYFEENYNNITLSVDKGTDETRGLRRAQLGAIHAIASHFTLRTDPALVVMPTGSGKTAVLMISAYLLQAKRVLVVTPSRLVRNDIALGFRELTVLKRLHVVSESIDGPKVHEQTDKISSLEDWDRLKPYDVVVASPSSISPAIEDIPSPPDDLFDLILVDEAHHSPARTWEELFNAFPNAKRILVTATPFRRDKREIKGKFVYVYPLREAYKDKIFGNIQFIPVSPEQENSDIAIAKKAEEIFNLDKAAGLHHALMVRTDSLRRANALKLIYAEHTSLNLRTIHSDHSYGFIKATIKLLREGNLDGVICVNMMGEGFDFPNLKIAAIHSPHKSLAVTLQFIGRFARTNAGNVDIAKFIAVPAEIEIESAKLYNQDAIWQEMIIDLSRSRIDEEVFVQESIQNFQTIEQNNPDTSDVSIYTLRPYVHVKVYKISGNVDFNRSINLPPDFEIINFWEDSEANAAIIIAKEVKRPKWSSSDKFLSSAYHLFIFYYDSESQLLFINSTLKQTELYEELARSFTDRTPKILPLNQINKVLLSLRDPSFYNVGMKNRMQSANAESYRNVTGPAAQKSITESDGQLYHRGHVFGGDEDSTIGFSSSSKIWSNARFLVPNLIRWCQDVASYLTSNSEVQTRSPLDYLNVGEDISTFPEGVIGAIWNQTVYKNPPIIQIIEDGIIREANLLDVNLEVDQSTSTQNNIRLIATCRTSARIELDYRLDADHWFNPIDPSQLNQLTIVRSHKNVSLSDYLNGNLPEFFFSDFSRLTGSELFPGPGGIAPSLNDGQLIVLDWIGKNVDITKEFGDCADGRISIHSCLAQELGLLSDIVFYDHGSGEIADFITFKLEQDEAIISFYHCKGSSANEPGERVKDYYEVCMQVIKSLKWIENNQRLFKQIQYRESNTAAHFIKGNLSELQDFLTDTRYLRTIFKLVVVQPGISTNDMESLSVLLAATGHYIAKSRGQHFEVWCS</sequence>